<feature type="domain" description="Cytochrome c" evidence="8">
    <location>
        <begin position="20"/>
        <end position="117"/>
    </location>
</feature>
<feature type="chain" id="PRO_5017418170" evidence="7">
    <location>
        <begin position="19"/>
        <end position="117"/>
    </location>
</feature>
<organism evidence="9 10">
    <name type="scientific">Noviherbaspirillum saxi</name>
    <dbReference type="NCBI Taxonomy" id="2320863"/>
    <lineage>
        <taxon>Bacteria</taxon>
        <taxon>Pseudomonadati</taxon>
        <taxon>Pseudomonadota</taxon>
        <taxon>Betaproteobacteria</taxon>
        <taxon>Burkholderiales</taxon>
        <taxon>Oxalobacteraceae</taxon>
        <taxon>Noviherbaspirillum</taxon>
    </lineage>
</organism>
<evidence type="ECO:0000256" key="5">
    <source>
        <dbReference type="ARBA" id="ARBA00023004"/>
    </source>
</evidence>
<sequence length="117" mass="12359">MRPILILIALAQAASAFAAGDAGTGKLLYAANCMACHAVDASIAGPSHRGVFGRKAGTVPGFDYSPALKSANIVWNEKTLDMWLANPEKTVPGQRMGVAVSDEKSRQDLIAYLKTLK</sequence>
<keyword evidence="10" id="KW-1185">Reference proteome</keyword>
<dbReference type="AlphaFoldDB" id="A0A3A3FK90"/>
<dbReference type="PRINTS" id="PR00604">
    <property type="entry name" value="CYTCHRMECIAB"/>
</dbReference>
<evidence type="ECO:0000256" key="6">
    <source>
        <dbReference type="PROSITE-ProRule" id="PRU00433"/>
    </source>
</evidence>
<keyword evidence="3 6" id="KW-0479">Metal-binding</keyword>
<dbReference type="EMBL" id="QYUO01000002">
    <property type="protein sequence ID" value="RJF95938.1"/>
    <property type="molecule type" value="Genomic_DNA"/>
</dbReference>
<reference evidence="10" key="1">
    <citation type="submission" date="2018-09" db="EMBL/GenBank/DDBJ databases">
        <authorList>
            <person name="Zhu H."/>
        </authorList>
    </citation>
    <scope>NUCLEOTIDE SEQUENCE [LARGE SCALE GENOMIC DNA]</scope>
    <source>
        <strain evidence="10">K1R23-30</strain>
    </source>
</reference>
<gene>
    <name evidence="9" type="ORF">D3871_21525</name>
</gene>
<dbReference type="InterPro" id="IPR009056">
    <property type="entry name" value="Cyt_c-like_dom"/>
</dbReference>
<dbReference type="RefSeq" id="WP_119771085.1">
    <property type="nucleotide sequence ID" value="NZ_QYUO01000002.1"/>
</dbReference>
<comment type="caution">
    <text evidence="9">The sequence shown here is derived from an EMBL/GenBank/DDBJ whole genome shotgun (WGS) entry which is preliminary data.</text>
</comment>
<dbReference type="GO" id="GO:0020037">
    <property type="term" value="F:heme binding"/>
    <property type="evidence" value="ECO:0007669"/>
    <property type="project" value="InterPro"/>
</dbReference>
<dbReference type="Pfam" id="PF00034">
    <property type="entry name" value="Cytochrom_C"/>
    <property type="match status" value="1"/>
</dbReference>
<dbReference type="InterPro" id="IPR002327">
    <property type="entry name" value="Cyt_c_1A/1B"/>
</dbReference>
<evidence type="ECO:0000313" key="10">
    <source>
        <dbReference type="Proteomes" id="UP000265955"/>
    </source>
</evidence>
<keyword evidence="7" id="KW-0732">Signal</keyword>
<protein>
    <submittedName>
        <fullName evidence="9">Cytochrome c family protein</fullName>
    </submittedName>
</protein>
<dbReference type="Proteomes" id="UP000265955">
    <property type="component" value="Unassembled WGS sequence"/>
</dbReference>
<evidence type="ECO:0000256" key="1">
    <source>
        <dbReference type="ARBA" id="ARBA00022448"/>
    </source>
</evidence>
<keyword evidence="4" id="KW-0249">Electron transport</keyword>
<feature type="signal peptide" evidence="7">
    <location>
        <begin position="1"/>
        <end position="18"/>
    </location>
</feature>
<keyword evidence="5 6" id="KW-0408">Iron</keyword>
<name>A0A3A3FK90_9BURK</name>
<dbReference type="PROSITE" id="PS51007">
    <property type="entry name" value="CYTC"/>
    <property type="match status" value="1"/>
</dbReference>
<keyword evidence="2 6" id="KW-0349">Heme</keyword>
<dbReference type="PANTHER" id="PTHR11961">
    <property type="entry name" value="CYTOCHROME C"/>
    <property type="match status" value="1"/>
</dbReference>
<evidence type="ECO:0000256" key="2">
    <source>
        <dbReference type="ARBA" id="ARBA00022617"/>
    </source>
</evidence>
<dbReference type="SUPFAM" id="SSF46626">
    <property type="entry name" value="Cytochrome c"/>
    <property type="match status" value="1"/>
</dbReference>
<proteinExistence type="predicted"/>
<evidence type="ECO:0000256" key="3">
    <source>
        <dbReference type="ARBA" id="ARBA00022723"/>
    </source>
</evidence>
<dbReference type="GO" id="GO:0046872">
    <property type="term" value="F:metal ion binding"/>
    <property type="evidence" value="ECO:0007669"/>
    <property type="project" value="UniProtKB-KW"/>
</dbReference>
<dbReference type="InterPro" id="IPR036909">
    <property type="entry name" value="Cyt_c-like_dom_sf"/>
</dbReference>
<evidence type="ECO:0000256" key="7">
    <source>
        <dbReference type="SAM" id="SignalP"/>
    </source>
</evidence>
<evidence type="ECO:0000259" key="8">
    <source>
        <dbReference type="PROSITE" id="PS51007"/>
    </source>
</evidence>
<dbReference type="OrthoDB" id="9805828at2"/>
<evidence type="ECO:0000313" key="9">
    <source>
        <dbReference type="EMBL" id="RJF95938.1"/>
    </source>
</evidence>
<keyword evidence="1" id="KW-0813">Transport</keyword>
<accession>A0A3A3FK90</accession>
<dbReference type="Gene3D" id="1.10.760.10">
    <property type="entry name" value="Cytochrome c-like domain"/>
    <property type="match status" value="1"/>
</dbReference>
<evidence type="ECO:0000256" key="4">
    <source>
        <dbReference type="ARBA" id="ARBA00022982"/>
    </source>
</evidence>
<dbReference type="GO" id="GO:0009055">
    <property type="term" value="F:electron transfer activity"/>
    <property type="evidence" value="ECO:0007669"/>
    <property type="project" value="InterPro"/>
</dbReference>